<keyword evidence="12" id="KW-0902">Two-component regulatory system</keyword>
<dbReference type="SUPFAM" id="SSF55785">
    <property type="entry name" value="PYP-like sensor domain (PAS domain)"/>
    <property type="match status" value="1"/>
</dbReference>
<dbReference type="EMBL" id="CP000859">
    <property type="protein sequence ID" value="ABW68611.1"/>
    <property type="molecule type" value="Genomic_DNA"/>
</dbReference>
<comment type="catalytic activity">
    <reaction evidence="1">
        <text>ATP + protein L-histidine = ADP + protein N-phospho-L-histidine.</text>
        <dbReference type="EC" id="2.7.13.3"/>
    </reaction>
</comment>
<evidence type="ECO:0000256" key="1">
    <source>
        <dbReference type="ARBA" id="ARBA00000085"/>
    </source>
</evidence>
<protein>
    <recommendedName>
        <fullName evidence="3">histidine kinase</fullName>
        <ecNumber evidence="3">2.7.13.3</ecNumber>
    </recommendedName>
</protein>
<dbReference type="InterPro" id="IPR000700">
    <property type="entry name" value="PAS-assoc_C"/>
</dbReference>
<keyword evidence="5" id="KW-0597">Phosphoprotein</keyword>
<dbReference type="Pfam" id="PF02518">
    <property type="entry name" value="HATPase_c"/>
    <property type="match status" value="1"/>
</dbReference>
<keyword evidence="4" id="KW-1003">Cell membrane</keyword>
<dbReference type="Pfam" id="PF00512">
    <property type="entry name" value="HisKA"/>
    <property type="match status" value="1"/>
</dbReference>
<evidence type="ECO:0000256" key="11">
    <source>
        <dbReference type="ARBA" id="ARBA00022989"/>
    </source>
</evidence>
<evidence type="ECO:0000256" key="7">
    <source>
        <dbReference type="ARBA" id="ARBA00022692"/>
    </source>
</evidence>
<reference evidence="16 17" key="1">
    <citation type="submission" date="2007-10" db="EMBL/GenBank/DDBJ databases">
        <title>Complete sequence of Desulfococcus oleovorans Hxd3.</title>
        <authorList>
            <consortium name="US DOE Joint Genome Institute"/>
            <person name="Copeland A."/>
            <person name="Lucas S."/>
            <person name="Lapidus A."/>
            <person name="Barry K."/>
            <person name="Glavina del Rio T."/>
            <person name="Dalin E."/>
            <person name="Tice H."/>
            <person name="Pitluck S."/>
            <person name="Kiss H."/>
            <person name="Brettin T."/>
            <person name="Bruce D."/>
            <person name="Detter J.C."/>
            <person name="Han C."/>
            <person name="Schmutz J."/>
            <person name="Larimer F."/>
            <person name="Land M."/>
            <person name="Hauser L."/>
            <person name="Kyrpides N."/>
            <person name="Kim E."/>
            <person name="Wawrik B."/>
            <person name="Richardson P."/>
        </authorList>
    </citation>
    <scope>NUCLEOTIDE SEQUENCE [LARGE SCALE GENOMIC DNA]</scope>
    <source>
        <strain evidence="17">DSM 6200 / JCM 39069 / Hxd3</strain>
    </source>
</reference>
<dbReference type="CDD" id="cd00130">
    <property type="entry name" value="PAS"/>
    <property type="match status" value="1"/>
</dbReference>
<dbReference type="Gene3D" id="1.10.287.130">
    <property type="match status" value="1"/>
</dbReference>
<dbReference type="InterPro" id="IPR005467">
    <property type="entry name" value="His_kinase_dom"/>
</dbReference>
<evidence type="ECO:0000256" key="13">
    <source>
        <dbReference type="SAM" id="Phobius"/>
    </source>
</evidence>
<dbReference type="InterPro" id="IPR029151">
    <property type="entry name" value="Sensor-like_sf"/>
</dbReference>
<dbReference type="AlphaFoldDB" id="A8ZXY4"/>
<dbReference type="GO" id="GO:0005524">
    <property type="term" value="F:ATP binding"/>
    <property type="evidence" value="ECO:0007669"/>
    <property type="project" value="UniProtKB-KW"/>
</dbReference>
<dbReference type="InterPro" id="IPR004358">
    <property type="entry name" value="Sig_transdc_His_kin-like_C"/>
</dbReference>
<dbReference type="PRINTS" id="PR00344">
    <property type="entry name" value="BCTRLSENSOR"/>
</dbReference>
<dbReference type="SMART" id="SM00387">
    <property type="entry name" value="HATPase_c"/>
    <property type="match status" value="1"/>
</dbReference>
<dbReference type="InterPro" id="IPR003594">
    <property type="entry name" value="HATPase_dom"/>
</dbReference>
<evidence type="ECO:0000313" key="17">
    <source>
        <dbReference type="Proteomes" id="UP000008561"/>
    </source>
</evidence>
<dbReference type="KEGG" id="dol:Dole_2808"/>
<dbReference type="EC" id="2.7.13.3" evidence="3"/>
<evidence type="ECO:0000256" key="6">
    <source>
        <dbReference type="ARBA" id="ARBA00022679"/>
    </source>
</evidence>
<evidence type="ECO:0000256" key="2">
    <source>
        <dbReference type="ARBA" id="ARBA00004651"/>
    </source>
</evidence>
<dbReference type="CDD" id="cd00082">
    <property type="entry name" value="HisKA"/>
    <property type="match status" value="1"/>
</dbReference>
<evidence type="ECO:0000256" key="8">
    <source>
        <dbReference type="ARBA" id="ARBA00022741"/>
    </source>
</evidence>
<dbReference type="Gene3D" id="3.30.450.20">
    <property type="entry name" value="PAS domain"/>
    <property type="match status" value="2"/>
</dbReference>
<gene>
    <name evidence="16" type="ordered locus">Dole_2808</name>
</gene>
<dbReference type="SMART" id="SM00388">
    <property type="entry name" value="HisKA"/>
    <property type="match status" value="1"/>
</dbReference>
<dbReference type="PROSITE" id="PS50113">
    <property type="entry name" value="PAC"/>
    <property type="match status" value="1"/>
</dbReference>
<keyword evidence="9 16" id="KW-0418">Kinase</keyword>
<comment type="subcellular location">
    <subcellularLocation>
        <location evidence="2">Cell membrane</location>
        <topology evidence="2">Multi-pass membrane protein</topology>
    </subcellularLocation>
</comment>
<evidence type="ECO:0000259" key="14">
    <source>
        <dbReference type="PROSITE" id="PS50109"/>
    </source>
</evidence>
<dbReference type="SUPFAM" id="SSF55874">
    <property type="entry name" value="ATPase domain of HSP90 chaperone/DNA topoisomerase II/histidine kinase"/>
    <property type="match status" value="1"/>
</dbReference>
<evidence type="ECO:0000256" key="10">
    <source>
        <dbReference type="ARBA" id="ARBA00022840"/>
    </source>
</evidence>
<sequence length="595" mass="66111">MKSRQRRTVSLKSIFLFGIVGVLLIAVPIFVFVVVDNIRTHDQRVVENMKGKGAALIRSFEAGTRTGVVMMMWGAEKVQRLLMEVSLQEDIAYLLITDETGDILAHSDPDRVGSRYENFPEIPADQAPSTISHRRVEHDNGPVFEVFKQFTPDRPPAVRGRLKSMIDRLPPGEHKRLFNDWCAMHFFQDMDQPPVRQFIFVGFDMTRLDAARSAYIRRAVLNGTVVLLIVCTGMLALFSIQAYRSARSSFVRVKALSDEVVANMPAGLVTFGPGPEITSCNRRAAEILGMAPCRTDDDPLDMDRLPPPVRQVADQVVQDGGNVSQEVEVPGPDGVDRVLEIGASPIQDEGGRVSGYLLLIKDLTGMRRLEKEVARSRRLAAIGKLAAGVAHEIRNPLSSIKGFATYFKEKFSDSDQDKKTADTMIYEVERLNRAVTQLLEFARPVSLEITEVEPGELIEHSLRLMENDFTNKGIESTARIQTTRPVIRTDRDRLNQVLLNLYLNAVDAMESGGRLTVTLSDGDNNDTVTIDVTDTGHGIAEKDMEQIFDPYFTTRSRGTGLGLAIVYKLVESLGGTITVESREGHGTTFHIRVPA</sequence>
<organism evidence="16 17">
    <name type="scientific">Desulfosudis oleivorans (strain DSM 6200 / JCM 39069 / Hxd3)</name>
    <name type="common">Desulfococcus oleovorans</name>
    <dbReference type="NCBI Taxonomy" id="96561"/>
    <lineage>
        <taxon>Bacteria</taxon>
        <taxon>Pseudomonadati</taxon>
        <taxon>Thermodesulfobacteriota</taxon>
        <taxon>Desulfobacteria</taxon>
        <taxon>Desulfobacterales</taxon>
        <taxon>Desulfosudaceae</taxon>
        <taxon>Desulfosudis</taxon>
    </lineage>
</organism>
<keyword evidence="10" id="KW-0067">ATP-binding</keyword>
<keyword evidence="13" id="KW-0472">Membrane</keyword>
<accession>A8ZXY4</accession>
<dbReference type="RefSeq" id="WP_012176222.1">
    <property type="nucleotide sequence ID" value="NC_009943.1"/>
</dbReference>
<feature type="transmembrane region" description="Helical" evidence="13">
    <location>
        <begin position="219"/>
        <end position="240"/>
    </location>
</feature>
<evidence type="ECO:0000256" key="5">
    <source>
        <dbReference type="ARBA" id="ARBA00022553"/>
    </source>
</evidence>
<dbReference type="eggNOG" id="COG4191">
    <property type="taxonomic scope" value="Bacteria"/>
</dbReference>
<dbReference type="InterPro" id="IPR000014">
    <property type="entry name" value="PAS"/>
</dbReference>
<keyword evidence="17" id="KW-1185">Reference proteome</keyword>
<dbReference type="PANTHER" id="PTHR43065:SF10">
    <property type="entry name" value="PEROXIDE STRESS-ACTIVATED HISTIDINE KINASE MAK3"/>
    <property type="match status" value="1"/>
</dbReference>
<evidence type="ECO:0000256" key="12">
    <source>
        <dbReference type="ARBA" id="ARBA00023012"/>
    </source>
</evidence>
<evidence type="ECO:0000256" key="9">
    <source>
        <dbReference type="ARBA" id="ARBA00022777"/>
    </source>
</evidence>
<keyword evidence="11 13" id="KW-1133">Transmembrane helix</keyword>
<dbReference type="InterPro" id="IPR013656">
    <property type="entry name" value="PAS_4"/>
</dbReference>
<proteinExistence type="predicted"/>
<feature type="transmembrane region" description="Helical" evidence="13">
    <location>
        <begin position="14"/>
        <end position="35"/>
    </location>
</feature>
<keyword evidence="8" id="KW-0547">Nucleotide-binding</keyword>
<evidence type="ECO:0000313" key="16">
    <source>
        <dbReference type="EMBL" id="ABW68611.1"/>
    </source>
</evidence>
<dbReference type="SUPFAM" id="SSF47384">
    <property type="entry name" value="Homodimeric domain of signal transducing histidine kinase"/>
    <property type="match status" value="1"/>
</dbReference>
<dbReference type="InterPro" id="IPR035965">
    <property type="entry name" value="PAS-like_dom_sf"/>
</dbReference>
<dbReference type="STRING" id="96561.Dole_2808"/>
<dbReference type="Gene3D" id="3.30.565.10">
    <property type="entry name" value="Histidine kinase-like ATPase, C-terminal domain"/>
    <property type="match status" value="1"/>
</dbReference>
<feature type="domain" description="Histidine kinase" evidence="14">
    <location>
        <begin position="388"/>
        <end position="595"/>
    </location>
</feature>
<name>A8ZXY4_DESOH</name>
<dbReference type="SUPFAM" id="SSF103190">
    <property type="entry name" value="Sensory domain-like"/>
    <property type="match status" value="1"/>
</dbReference>
<dbReference type="GO" id="GO:0005886">
    <property type="term" value="C:plasma membrane"/>
    <property type="evidence" value="ECO:0007669"/>
    <property type="project" value="UniProtKB-SubCell"/>
</dbReference>
<evidence type="ECO:0000256" key="3">
    <source>
        <dbReference type="ARBA" id="ARBA00012438"/>
    </source>
</evidence>
<dbReference type="HOGENOM" id="CLU_000445_89_29_7"/>
<dbReference type="PANTHER" id="PTHR43065">
    <property type="entry name" value="SENSOR HISTIDINE KINASE"/>
    <property type="match status" value="1"/>
</dbReference>
<dbReference type="InterPro" id="IPR003661">
    <property type="entry name" value="HisK_dim/P_dom"/>
</dbReference>
<evidence type="ECO:0000259" key="15">
    <source>
        <dbReference type="PROSITE" id="PS50113"/>
    </source>
</evidence>
<feature type="domain" description="PAC" evidence="15">
    <location>
        <begin position="323"/>
        <end position="375"/>
    </location>
</feature>
<dbReference type="InterPro" id="IPR036890">
    <property type="entry name" value="HATPase_C_sf"/>
</dbReference>
<dbReference type="PROSITE" id="PS50109">
    <property type="entry name" value="HIS_KIN"/>
    <property type="match status" value="1"/>
</dbReference>
<dbReference type="NCBIfam" id="TIGR00229">
    <property type="entry name" value="sensory_box"/>
    <property type="match status" value="1"/>
</dbReference>
<dbReference type="Pfam" id="PF08448">
    <property type="entry name" value="PAS_4"/>
    <property type="match status" value="1"/>
</dbReference>
<dbReference type="InterPro" id="IPR036097">
    <property type="entry name" value="HisK_dim/P_sf"/>
</dbReference>
<keyword evidence="6" id="KW-0808">Transferase</keyword>
<keyword evidence="7 13" id="KW-0812">Transmembrane</keyword>
<evidence type="ECO:0000256" key="4">
    <source>
        <dbReference type="ARBA" id="ARBA00022475"/>
    </source>
</evidence>
<dbReference type="GO" id="GO:0000155">
    <property type="term" value="F:phosphorelay sensor kinase activity"/>
    <property type="evidence" value="ECO:0007669"/>
    <property type="project" value="InterPro"/>
</dbReference>
<dbReference type="Proteomes" id="UP000008561">
    <property type="component" value="Chromosome"/>
</dbReference>